<dbReference type="PRINTS" id="PR00371">
    <property type="entry name" value="FPNCR"/>
</dbReference>
<evidence type="ECO:0000256" key="11">
    <source>
        <dbReference type="ARBA" id="ARBA00023002"/>
    </source>
</evidence>
<organism evidence="16 17">
    <name type="scientific">Linderina pennispora</name>
    <dbReference type="NCBI Taxonomy" id="61395"/>
    <lineage>
        <taxon>Eukaryota</taxon>
        <taxon>Fungi</taxon>
        <taxon>Fungi incertae sedis</taxon>
        <taxon>Zoopagomycota</taxon>
        <taxon>Kickxellomycotina</taxon>
        <taxon>Kickxellomycetes</taxon>
        <taxon>Kickxellales</taxon>
        <taxon>Kickxellaceae</taxon>
        <taxon>Linderina</taxon>
    </lineage>
</organism>
<evidence type="ECO:0000259" key="15">
    <source>
        <dbReference type="PROSITE" id="PS51384"/>
    </source>
</evidence>
<dbReference type="GeneID" id="63807630"/>
<gene>
    <name evidence="16" type="ORF">DL89DRAFT_312050</name>
</gene>
<dbReference type="InterPro" id="IPR023173">
    <property type="entry name" value="NADPH_Cyt_P450_Rdtase_alpha"/>
</dbReference>
<dbReference type="Gene3D" id="1.20.990.10">
    <property type="entry name" value="NADPH-cytochrome p450 Reductase, Chain A, domain 3"/>
    <property type="match status" value="1"/>
</dbReference>
<feature type="domain" description="FAD-binding FR-type" evidence="15">
    <location>
        <begin position="207"/>
        <end position="434"/>
    </location>
</feature>
<dbReference type="PANTHER" id="PTHR19384:SF109">
    <property type="entry name" value="SULFITE REDUCTASE [NADPH] FLAVOPROTEIN COMPONENT"/>
    <property type="match status" value="1"/>
</dbReference>
<keyword evidence="8" id="KW-0274">FAD</keyword>
<dbReference type="Pfam" id="PF00667">
    <property type="entry name" value="FAD_binding_1"/>
    <property type="match status" value="1"/>
</dbReference>
<evidence type="ECO:0000256" key="1">
    <source>
        <dbReference type="ARBA" id="ARBA00001917"/>
    </source>
</evidence>
<dbReference type="InterPro" id="IPR003097">
    <property type="entry name" value="CysJ-like_FAD-binding"/>
</dbReference>
<evidence type="ECO:0000256" key="2">
    <source>
        <dbReference type="ARBA" id="ARBA00001974"/>
    </source>
</evidence>
<dbReference type="RefSeq" id="XP_040745631.1">
    <property type="nucleotide sequence ID" value="XM_040890982.1"/>
</dbReference>
<comment type="cofactor">
    <cofactor evidence="2">
        <name>FAD</name>
        <dbReference type="ChEBI" id="CHEBI:57692"/>
    </cofactor>
</comment>
<proteinExistence type="predicted"/>
<dbReference type="STRING" id="61395.A0A1Y1WFE0"/>
<dbReference type="FunFam" id="1.20.990.10:FF:000010">
    <property type="entry name" value="Sulfite reductase [NADPH] flavoprotein component"/>
    <property type="match status" value="1"/>
</dbReference>
<evidence type="ECO:0000256" key="7">
    <source>
        <dbReference type="ARBA" id="ARBA00022643"/>
    </source>
</evidence>
<evidence type="ECO:0000313" key="17">
    <source>
        <dbReference type="Proteomes" id="UP000193922"/>
    </source>
</evidence>
<comment type="pathway">
    <text evidence="3">Sulfur metabolism; hydrogen sulfide biosynthesis; hydrogen sulfide from sulfite (NADPH route): step 1/1.</text>
</comment>
<comment type="catalytic activity">
    <reaction evidence="12">
        <text>hydrogen sulfide + 3 NADP(+) + 3 H2O = sulfite + 3 NADPH + 4 H(+)</text>
        <dbReference type="Rhea" id="RHEA:13801"/>
        <dbReference type="ChEBI" id="CHEBI:15377"/>
        <dbReference type="ChEBI" id="CHEBI:15378"/>
        <dbReference type="ChEBI" id="CHEBI:17359"/>
        <dbReference type="ChEBI" id="CHEBI:29919"/>
        <dbReference type="ChEBI" id="CHEBI:57783"/>
        <dbReference type="ChEBI" id="CHEBI:58349"/>
        <dbReference type="EC" id="1.8.1.2"/>
    </reaction>
</comment>
<evidence type="ECO:0000256" key="14">
    <source>
        <dbReference type="SAM" id="MobiDB-lite"/>
    </source>
</evidence>
<dbReference type="GO" id="GO:0005829">
    <property type="term" value="C:cytosol"/>
    <property type="evidence" value="ECO:0007669"/>
    <property type="project" value="TreeGrafter"/>
</dbReference>
<evidence type="ECO:0000256" key="10">
    <source>
        <dbReference type="ARBA" id="ARBA00022982"/>
    </source>
</evidence>
<keyword evidence="5" id="KW-0813">Transport</keyword>
<dbReference type="Gene3D" id="2.40.30.10">
    <property type="entry name" value="Translation factors"/>
    <property type="match status" value="1"/>
</dbReference>
<evidence type="ECO:0000256" key="9">
    <source>
        <dbReference type="ARBA" id="ARBA00022857"/>
    </source>
</evidence>
<dbReference type="EMBL" id="MCFD01000003">
    <property type="protein sequence ID" value="ORX72207.1"/>
    <property type="molecule type" value="Genomic_DNA"/>
</dbReference>
<dbReference type="InterPro" id="IPR017938">
    <property type="entry name" value="Riboflavin_synthase-like_b-brl"/>
</dbReference>
<feature type="region of interest" description="Disordered" evidence="14">
    <location>
        <begin position="1"/>
        <end position="30"/>
    </location>
</feature>
<keyword evidence="6" id="KW-0285">Flavoprotein</keyword>
<dbReference type="InterPro" id="IPR039261">
    <property type="entry name" value="FNR_nucleotide-bd"/>
</dbReference>
<protein>
    <recommendedName>
        <fullName evidence="4">assimilatory sulfite reductase (NADPH)</fullName>
        <ecNumber evidence="4">1.8.1.2</ecNumber>
    </recommendedName>
</protein>
<keyword evidence="17" id="KW-1185">Reference proteome</keyword>
<dbReference type="InterPro" id="IPR017927">
    <property type="entry name" value="FAD-bd_FR_type"/>
</dbReference>
<evidence type="ECO:0000256" key="13">
    <source>
        <dbReference type="ARBA" id="ARBA00059320"/>
    </source>
</evidence>
<dbReference type="GO" id="GO:0050660">
    <property type="term" value="F:flavin adenine dinucleotide binding"/>
    <property type="evidence" value="ECO:0007669"/>
    <property type="project" value="TreeGrafter"/>
</dbReference>
<evidence type="ECO:0000256" key="6">
    <source>
        <dbReference type="ARBA" id="ARBA00022630"/>
    </source>
</evidence>
<dbReference type="SUPFAM" id="SSF63380">
    <property type="entry name" value="Riboflavin synthase domain-like"/>
    <property type="match status" value="1"/>
</dbReference>
<dbReference type="AlphaFoldDB" id="A0A1Y1WFE0"/>
<evidence type="ECO:0000256" key="5">
    <source>
        <dbReference type="ARBA" id="ARBA00022448"/>
    </source>
</evidence>
<reference evidence="16 17" key="1">
    <citation type="submission" date="2016-07" db="EMBL/GenBank/DDBJ databases">
        <title>Pervasive Adenine N6-methylation of Active Genes in Fungi.</title>
        <authorList>
            <consortium name="DOE Joint Genome Institute"/>
            <person name="Mondo S.J."/>
            <person name="Dannebaum R.O."/>
            <person name="Kuo R.C."/>
            <person name="Labutti K."/>
            <person name="Haridas S."/>
            <person name="Kuo A."/>
            <person name="Salamov A."/>
            <person name="Ahrendt S.R."/>
            <person name="Lipzen A."/>
            <person name="Sullivan W."/>
            <person name="Andreopoulos W.B."/>
            <person name="Clum A."/>
            <person name="Lindquist E."/>
            <person name="Daum C."/>
            <person name="Ramamoorthy G.K."/>
            <person name="Gryganskyi A."/>
            <person name="Culley D."/>
            <person name="Magnuson J.K."/>
            <person name="James T.Y."/>
            <person name="O'Malley M.A."/>
            <person name="Stajich J.E."/>
            <person name="Spatafora J.W."/>
            <person name="Visel A."/>
            <person name="Grigoriev I.V."/>
        </authorList>
    </citation>
    <scope>NUCLEOTIDE SEQUENCE [LARGE SCALE GENOMIC DNA]</scope>
    <source>
        <strain evidence="16 17">ATCC 12442</strain>
    </source>
</reference>
<evidence type="ECO:0000256" key="8">
    <source>
        <dbReference type="ARBA" id="ARBA00022827"/>
    </source>
</evidence>
<dbReference type="Gene3D" id="3.40.50.80">
    <property type="entry name" value="Nucleotide-binding domain of ferredoxin-NADP reductase (FNR) module"/>
    <property type="match status" value="1"/>
</dbReference>
<dbReference type="InterPro" id="IPR001709">
    <property type="entry name" value="Flavoprot_Pyr_Nucl_cyt_Rdtase"/>
</dbReference>
<comment type="cofactor">
    <cofactor evidence="1">
        <name>FMN</name>
        <dbReference type="ChEBI" id="CHEBI:58210"/>
    </cofactor>
</comment>
<comment type="caution">
    <text evidence="16">The sequence shown here is derived from an EMBL/GenBank/DDBJ whole genome shotgun (WGS) entry which is preliminary data.</text>
</comment>
<dbReference type="SUPFAM" id="SSF52343">
    <property type="entry name" value="Ferredoxin reductase-like, C-terminal NADP-linked domain"/>
    <property type="match status" value="1"/>
</dbReference>
<accession>A0A1Y1WFE0</accession>
<evidence type="ECO:0000256" key="3">
    <source>
        <dbReference type="ARBA" id="ARBA00004774"/>
    </source>
</evidence>
<feature type="region of interest" description="Disordered" evidence="14">
    <location>
        <begin position="485"/>
        <end position="509"/>
    </location>
</feature>
<dbReference type="PANTHER" id="PTHR19384">
    <property type="entry name" value="NITRIC OXIDE SYNTHASE-RELATED"/>
    <property type="match status" value="1"/>
</dbReference>
<keyword evidence="9" id="KW-0521">NADP</keyword>
<comment type="function">
    <text evidence="13">This enzyme catalyzes the 6-electron reduction of sulfite to sulfide. This is one of several activities required for the biosynthesis of L-cysteine from sulfate.</text>
</comment>
<evidence type="ECO:0000256" key="4">
    <source>
        <dbReference type="ARBA" id="ARBA00012604"/>
    </source>
</evidence>
<dbReference type="GO" id="GO:0010181">
    <property type="term" value="F:FMN binding"/>
    <property type="evidence" value="ECO:0007669"/>
    <property type="project" value="TreeGrafter"/>
</dbReference>
<dbReference type="GO" id="GO:0004783">
    <property type="term" value="F:sulfite reductase (NADPH) activity"/>
    <property type="evidence" value="ECO:0007669"/>
    <property type="project" value="UniProtKB-EC"/>
</dbReference>
<name>A0A1Y1WFE0_9FUNG</name>
<dbReference type="EC" id="1.8.1.2" evidence="4"/>
<evidence type="ECO:0000313" key="16">
    <source>
        <dbReference type="EMBL" id="ORX72207.1"/>
    </source>
</evidence>
<sequence length="509" mass="54203">MRRRQWRQPLQSSPRHSDARTRASSIQGSASASTVVVAIGKHGQHSAGGTASAGQGGRHRSADGTCAAAVGRTGAVCTAPPDGSARGSAARRAGRHLPRRAVLGYCDRRVPCASAAPVRATSVNVYGKASADVIATVREALGLEPLAVAETEAEVVSAEEAAAPAEAGEVSLADTEPQAYVDSPLAIAQRLAFPEAFATAVTARPGEKTFTVKVSSKYRMTPDSYDRNIIHIEFDARGTGLTYEIGDALGVFGYNDASQVSDFCAQYGLDQSQYVTALKDGQSQTRSVHSWLTHALDLFGRPSKKFYAALADFATDTAQADKLRWLTTSEGAVEFKDRVADTVTYADLLLEFGSARPSILHLVDMIPAIKPRHYSIASSAKMHPGYVHLCVVIVEWKNSRGQLRTGQCTRFLDALEIGTPVVVSVKPSVMKLPPLDSQPVIMAGLGTGMAPFRAFIEERAVRAAQGHAVGPMTLYMGSRHRANGVPVRRGARGLPRRRPTDQSASGVLA</sequence>
<dbReference type="Proteomes" id="UP000193922">
    <property type="component" value="Unassembled WGS sequence"/>
</dbReference>
<keyword evidence="7" id="KW-0288">FMN</keyword>
<keyword evidence="10" id="KW-0249">Electron transport</keyword>
<dbReference type="OrthoDB" id="1856718at2759"/>
<keyword evidence="11" id="KW-0560">Oxidoreductase</keyword>
<dbReference type="PROSITE" id="PS51384">
    <property type="entry name" value="FAD_FR"/>
    <property type="match status" value="1"/>
</dbReference>
<evidence type="ECO:0000256" key="12">
    <source>
        <dbReference type="ARBA" id="ARBA00052219"/>
    </source>
</evidence>